<keyword evidence="2" id="KW-0808">Transferase</keyword>
<evidence type="ECO:0000313" key="2">
    <source>
        <dbReference type="EMBL" id="TYP98723.1"/>
    </source>
</evidence>
<evidence type="ECO:0000313" key="3">
    <source>
        <dbReference type="Proteomes" id="UP000323136"/>
    </source>
</evidence>
<dbReference type="Gene3D" id="3.40.630.30">
    <property type="match status" value="1"/>
</dbReference>
<dbReference type="AlphaFoldDB" id="A0A5S5DS27"/>
<sequence length="149" mass="17679">MGTTIKELTDSKKYFNILSEEWKELITPVWQQHASSSNIYGLFLNNELIGGGILFSKMPPFATQFEKDNATLFEKGYLYLGYVWVRENHRNKGYASNFLTLLKNEHPNQKYWLTIEEENLRYFYEQNGFTVYAESENEYPKEWILTYNG</sequence>
<reference evidence="2 3" key="1">
    <citation type="submission" date="2019-07" db="EMBL/GenBank/DDBJ databases">
        <title>Genomic Encyclopedia of Type Strains, Phase IV (KMG-IV): sequencing the most valuable type-strain genomes for metagenomic binning, comparative biology and taxonomic classification.</title>
        <authorList>
            <person name="Goeker M."/>
        </authorList>
    </citation>
    <scope>NUCLEOTIDE SEQUENCE [LARGE SCALE GENOMIC DNA]</scope>
    <source>
        <strain evidence="2 3">DSM 18961</strain>
    </source>
</reference>
<dbReference type="CDD" id="cd04301">
    <property type="entry name" value="NAT_SF"/>
    <property type="match status" value="1"/>
</dbReference>
<feature type="domain" description="N-acetyltransferase" evidence="1">
    <location>
        <begin position="3"/>
        <end position="148"/>
    </location>
</feature>
<evidence type="ECO:0000259" key="1">
    <source>
        <dbReference type="PROSITE" id="PS51186"/>
    </source>
</evidence>
<dbReference type="SUPFAM" id="SSF55729">
    <property type="entry name" value="Acyl-CoA N-acyltransferases (Nat)"/>
    <property type="match status" value="1"/>
</dbReference>
<dbReference type="PROSITE" id="PS51186">
    <property type="entry name" value="GNAT"/>
    <property type="match status" value="1"/>
</dbReference>
<gene>
    <name evidence="2" type="ORF">C7447_10238</name>
</gene>
<dbReference type="Proteomes" id="UP000323136">
    <property type="component" value="Unassembled WGS sequence"/>
</dbReference>
<dbReference type="EMBL" id="VNIA01000002">
    <property type="protein sequence ID" value="TYP98723.1"/>
    <property type="molecule type" value="Genomic_DNA"/>
</dbReference>
<dbReference type="RefSeq" id="WP_170245929.1">
    <property type="nucleotide sequence ID" value="NZ_VNIA01000002.1"/>
</dbReference>
<proteinExistence type="predicted"/>
<keyword evidence="3" id="KW-1185">Reference proteome</keyword>
<protein>
    <submittedName>
        <fullName evidence="2">Acetyltransferase (GNAT) family protein</fullName>
    </submittedName>
</protein>
<dbReference type="GO" id="GO:0016747">
    <property type="term" value="F:acyltransferase activity, transferring groups other than amino-acyl groups"/>
    <property type="evidence" value="ECO:0007669"/>
    <property type="project" value="InterPro"/>
</dbReference>
<name>A0A5S5DS27_9FLAO</name>
<accession>A0A5S5DS27</accession>
<dbReference type="Pfam" id="PF00583">
    <property type="entry name" value="Acetyltransf_1"/>
    <property type="match status" value="1"/>
</dbReference>
<dbReference type="InterPro" id="IPR016181">
    <property type="entry name" value="Acyl_CoA_acyltransferase"/>
</dbReference>
<organism evidence="2 3">
    <name type="scientific">Tenacibaculum adriaticum</name>
    <dbReference type="NCBI Taxonomy" id="413713"/>
    <lineage>
        <taxon>Bacteria</taxon>
        <taxon>Pseudomonadati</taxon>
        <taxon>Bacteroidota</taxon>
        <taxon>Flavobacteriia</taxon>
        <taxon>Flavobacteriales</taxon>
        <taxon>Flavobacteriaceae</taxon>
        <taxon>Tenacibaculum</taxon>
    </lineage>
</organism>
<comment type="caution">
    <text evidence="2">The sequence shown here is derived from an EMBL/GenBank/DDBJ whole genome shotgun (WGS) entry which is preliminary data.</text>
</comment>
<dbReference type="InterPro" id="IPR000182">
    <property type="entry name" value="GNAT_dom"/>
</dbReference>